<proteinExistence type="predicted"/>
<accession>A0ABQ6HSH2</accession>
<reference evidence="3" key="1">
    <citation type="journal article" date="2019" name="Int. J. Syst. Evol. Microbiol.">
        <title>The Global Catalogue of Microorganisms (GCM) 10K type strain sequencing project: providing services to taxonomists for standard genome sequencing and annotation.</title>
        <authorList>
            <consortium name="The Broad Institute Genomics Platform"/>
            <consortium name="The Broad Institute Genome Sequencing Center for Infectious Disease"/>
            <person name="Wu L."/>
            <person name="Ma J."/>
        </authorList>
    </citation>
    <scope>NUCLEOTIDE SEQUENCE [LARGE SCALE GENOMIC DNA]</scope>
    <source>
        <strain evidence="3">NBRC 105830</strain>
    </source>
</reference>
<organism evidence="2 3">
    <name type="scientific">Arsenicicoccus piscis</name>
    <dbReference type="NCBI Taxonomy" id="673954"/>
    <lineage>
        <taxon>Bacteria</taxon>
        <taxon>Bacillati</taxon>
        <taxon>Actinomycetota</taxon>
        <taxon>Actinomycetes</taxon>
        <taxon>Micrococcales</taxon>
        <taxon>Intrasporangiaceae</taxon>
        <taxon>Arsenicicoccus</taxon>
    </lineage>
</organism>
<sequence length="199" mass="20149">MSRGGVTTHPRVGEVTGVDGGAQPGERAVLGDPHGTGGHAEHPGCLVGAHPDADAQGEDLTLLLGQGLQQPPGGGGALVREHGRERVVTVHGVGDLVGRDRSAQGRALHVRHLARGDGVDEGLEGRASVDVAGQGLEHGETHLLGSIVGGVDPRGETTESGTAVAIGQGADVRHQLVHRLRVRARGAGHHPSGQTTITG</sequence>
<dbReference type="Proteomes" id="UP001157109">
    <property type="component" value="Unassembled WGS sequence"/>
</dbReference>
<name>A0ABQ6HSH2_9MICO</name>
<dbReference type="EMBL" id="BSUJ01000001">
    <property type="protein sequence ID" value="GMA20505.1"/>
    <property type="molecule type" value="Genomic_DNA"/>
</dbReference>
<evidence type="ECO:0000256" key="1">
    <source>
        <dbReference type="SAM" id="MobiDB-lite"/>
    </source>
</evidence>
<keyword evidence="3" id="KW-1185">Reference proteome</keyword>
<feature type="region of interest" description="Disordered" evidence="1">
    <location>
        <begin position="1"/>
        <end position="53"/>
    </location>
</feature>
<comment type="caution">
    <text evidence="2">The sequence shown here is derived from an EMBL/GenBank/DDBJ whole genome shotgun (WGS) entry which is preliminary data.</text>
</comment>
<protein>
    <submittedName>
        <fullName evidence="2">Uncharacterized protein</fullName>
    </submittedName>
</protein>
<evidence type="ECO:0000313" key="2">
    <source>
        <dbReference type="EMBL" id="GMA20505.1"/>
    </source>
</evidence>
<gene>
    <name evidence="2" type="ORF">GCM10025862_25260</name>
</gene>
<evidence type="ECO:0000313" key="3">
    <source>
        <dbReference type="Proteomes" id="UP001157109"/>
    </source>
</evidence>